<dbReference type="PRINTS" id="PR00757">
    <property type="entry name" value="AMINEOXDASEF"/>
</dbReference>
<dbReference type="InterPro" id="IPR050703">
    <property type="entry name" value="Flavin_MAO"/>
</dbReference>
<feature type="binding site" evidence="4">
    <location>
        <position position="233"/>
    </location>
    <ligand>
        <name>FAD</name>
        <dbReference type="ChEBI" id="CHEBI:57692"/>
    </ligand>
</feature>
<sequence length="439" mass="47208">MNDNHTPDTDVVIVGGGFAGVVAARDLSRVGVDVILLEARDRLGGRTWYRDSPLGRPLELGGTFVHWLQPHLWSEMVAHGLELEPSPGVDEVYWIGDGEVHRSSVEAYSELVVPGMAALAEGAQTAFPMPHRLFPMTAEAVAADRLSITDRLTGLGLTSSQVELARSRWALSFNGSPEDGSWAQALRLSALCAGDWRMVSEANRAYTVAGGTGRLLEAVHRGSTATVRLSTTVTAVHTSETGVEVVTSDGERVTALHAIVTLPLNVLGSIGFHPALSPGKQAAAGRGQVSNGVKVWMRARGRIKPFIAFAPDDHPLTMVGTEYELDDDTILLGFGPHSAGLDVTDAGAVQQAVHRWRPDIEITAVDAHDWTADPLSGETWAMPRTGHLSTELEELQRPEGRVRLAGSDYAHGWAGYIDGALESGRRAARQILDELKENH</sequence>
<dbReference type="InterPro" id="IPR036188">
    <property type="entry name" value="FAD/NAD-bd_sf"/>
</dbReference>
<comment type="similarity">
    <text evidence="2">Belongs to the flavin monoamine oxidase family.</text>
</comment>
<dbReference type="Gene3D" id="3.90.660.10">
    <property type="match status" value="1"/>
</dbReference>
<protein>
    <submittedName>
        <fullName evidence="6">FAD-dependent oxidoreductase</fullName>
    </submittedName>
</protein>
<dbReference type="InterPro" id="IPR001613">
    <property type="entry name" value="Flavin_amine_oxidase"/>
</dbReference>
<name>A0A5N8WKS2_9ACTN</name>
<organism evidence="6 7">
    <name type="scientific">Streptomyces acidicola</name>
    <dbReference type="NCBI Taxonomy" id="2596892"/>
    <lineage>
        <taxon>Bacteria</taxon>
        <taxon>Bacillati</taxon>
        <taxon>Actinomycetota</taxon>
        <taxon>Actinomycetes</taxon>
        <taxon>Kitasatosporales</taxon>
        <taxon>Streptomycetaceae</taxon>
        <taxon>Streptomyces</taxon>
    </lineage>
</organism>
<dbReference type="AlphaFoldDB" id="A0A5N8WKS2"/>
<feature type="binding site" evidence="4">
    <location>
        <begin position="38"/>
        <end position="39"/>
    </location>
    <ligand>
        <name>FAD</name>
        <dbReference type="ChEBI" id="CHEBI:57692"/>
    </ligand>
</feature>
<dbReference type="InterPro" id="IPR002937">
    <property type="entry name" value="Amino_oxidase"/>
</dbReference>
<dbReference type="SUPFAM" id="SSF51905">
    <property type="entry name" value="FAD/NAD(P)-binding domain"/>
    <property type="match status" value="1"/>
</dbReference>
<comment type="caution">
    <text evidence="6">The sequence shown here is derived from an EMBL/GenBank/DDBJ whole genome shotgun (WGS) entry which is preliminary data.</text>
</comment>
<keyword evidence="3" id="KW-0560">Oxidoreductase</keyword>
<reference evidence="6 7" key="1">
    <citation type="submission" date="2019-09" db="EMBL/GenBank/DDBJ databases">
        <authorList>
            <person name="Duangmal K."/>
            <person name="Teo W.F.A."/>
            <person name="Lipun K."/>
        </authorList>
    </citation>
    <scope>NUCLEOTIDE SEQUENCE [LARGE SCALE GENOMIC DNA]</scope>
    <source>
        <strain evidence="6 7">K1PN6</strain>
    </source>
</reference>
<feature type="domain" description="Amine oxidase" evidence="5">
    <location>
        <begin position="18"/>
        <end position="432"/>
    </location>
</feature>
<dbReference type="RefSeq" id="WP_152858287.1">
    <property type="nucleotide sequence ID" value="NZ_VMNX01000002.1"/>
</dbReference>
<proteinExistence type="inferred from homology"/>
<evidence type="ECO:0000256" key="4">
    <source>
        <dbReference type="PIRSR" id="PIRSR601613-1"/>
    </source>
</evidence>
<evidence type="ECO:0000256" key="3">
    <source>
        <dbReference type="ARBA" id="ARBA00023002"/>
    </source>
</evidence>
<dbReference type="Gene3D" id="3.50.50.60">
    <property type="entry name" value="FAD/NAD(P)-binding domain"/>
    <property type="match status" value="1"/>
</dbReference>
<dbReference type="GO" id="GO:0016491">
    <property type="term" value="F:oxidoreductase activity"/>
    <property type="evidence" value="ECO:0007669"/>
    <property type="project" value="UniProtKB-KW"/>
</dbReference>
<dbReference type="PANTHER" id="PTHR43563:SF1">
    <property type="entry name" value="AMINE OXIDASE [FLAVIN-CONTAINING] B"/>
    <property type="match status" value="1"/>
</dbReference>
<evidence type="ECO:0000256" key="2">
    <source>
        <dbReference type="ARBA" id="ARBA00005995"/>
    </source>
</evidence>
<dbReference type="EMBL" id="VMNX01000002">
    <property type="protein sequence ID" value="MPY47436.1"/>
    <property type="molecule type" value="Genomic_DNA"/>
</dbReference>
<comment type="cofactor">
    <cofactor evidence="1">
        <name>FAD</name>
        <dbReference type="ChEBI" id="CHEBI:57692"/>
    </cofactor>
</comment>
<dbReference type="Gene3D" id="1.10.405.10">
    <property type="entry name" value="Guanine Nucleotide Dissociation Inhibitor, domain 1"/>
    <property type="match status" value="1"/>
</dbReference>
<evidence type="ECO:0000259" key="5">
    <source>
        <dbReference type="Pfam" id="PF01593"/>
    </source>
</evidence>
<keyword evidence="7" id="KW-1185">Reference proteome</keyword>
<evidence type="ECO:0000256" key="1">
    <source>
        <dbReference type="ARBA" id="ARBA00001974"/>
    </source>
</evidence>
<dbReference type="Pfam" id="PF01593">
    <property type="entry name" value="Amino_oxidase"/>
    <property type="match status" value="1"/>
</dbReference>
<dbReference type="Proteomes" id="UP000373149">
    <property type="component" value="Unassembled WGS sequence"/>
</dbReference>
<feature type="binding site" evidence="4">
    <location>
        <position position="334"/>
    </location>
    <ligand>
        <name>substrate</name>
    </ligand>
</feature>
<gene>
    <name evidence="6" type="ORF">FPZ41_02035</name>
</gene>
<evidence type="ECO:0000313" key="6">
    <source>
        <dbReference type="EMBL" id="MPY47436.1"/>
    </source>
</evidence>
<evidence type="ECO:0000313" key="7">
    <source>
        <dbReference type="Proteomes" id="UP000373149"/>
    </source>
</evidence>
<dbReference type="PANTHER" id="PTHR43563">
    <property type="entry name" value="AMINE OXIDASE"/>
    <property type="match status" value="1"/>
</dbReference>
<accession>A0A5N8WKS2</accession>